<dbReference type="NCBIfam" id="NF004747">
    <property type="entry name" value="PRK06078.1"/>
    <property type="match status" value="1"/>
</dbReference>
<evidence type="ECO:0000313" key="13">
    <source>
        <dbReference type="Proteomes" id="UP001299235"/>
    </source>
</evidence>
<dbReference type="GO" id="GO:0016154">
    <property type="term" value="F:pyrimidine-nucleoside phosphorylase activity"/>
    <property type="evidence" value="ECO:0007669"/>
    <property type="project" value="UniProtKB-EC"/>
</dbReference>
<comment type="function">
    <text evidence="2">Catalyzes phosphorolysis of the pyrimidine nucleosides uridine, thymidine and 2'-deoxyuridine with the formation of the corresponding pyrimidine base and ribose-1-phosphate.</text>
</comment>
<gene>
    <name evidence="12" type="ORF">LKD42_01565</name>
</gene>
<comment type="subunit">
    <text evidence="4">Homodimer.</text>
</comment>
<comment type="catalytic activity">
    <reaction evidence="1">
        <text>2'-deoxyuridine + phosphate = 2-deoxy-alpha-D-ribose 1-phosphate + uracil</text>
        <dbReference type="Rhea" id="RHEA:22824"/>
        <dbReference type="ChEBI" id="CHEBI:16450"/>
        <dbReference type="ChEBI" id="CHEBI:17568"/>
        <dbReference type="ChEBI" id="CHEBI:43474"/>
        <dbReference type="ChEBI" id="CHEBI:57259"/>
        <dbReference type="EC" id="2.4.2.2"/>
    </reaction>
</comment>
<feature type="domain" description="Pyrimidine nucleoside phosphorylase C-terminal" evidence="11">
    <location>
        <begin position="345"/>
        <end position="419"/>
    </location>
</feature>
<dbReference type="Pfam" id="PF02885">
    <property type="entry name" value="Glycos_trans_3N"/>
    <property type="match status" value="1"/>
</dbReference>
<dbReference type="Gene3D" id="3.90.1170.30">
    <property type="entry name" value="Pyrimidine nucleoside phosphorylase-like, C-terminal domain"/>
    <property type="match status" value="1"/>
</dbReference>
<dbReference type="InterPro" id="IPR017459">
    <property type="entry name" value="Glycosyl_Trfase_fam3_N_dom"/>
</dbReference>
<dbReference type="Gene3D" id="1.20.970.10">
    <property type="entry name" value="Transferase, Pyrimidine Nucleoside Phosphorylase, Chain C"/>
    <property type="match status" value="1"/>
</dbReference>
<dbReference type="SUPFAM" id="SSF54680">
    <property type="entry name" value="Pyrimidine nucleoside phosphorylase C-terminal domain"/>
    <property type="match status" value="1"/>
</dbReference>
<dbReference type="SUPFAM" id="SSF47648">
    <property type="entry name" value="Nucleoside phosphorylase/phosphoribosyltransferase N-terminal domain"/>
    <property type="match status" value="1"/>
</dbReference>
<dbReference type="InterPro" id="IPR000312">
    <property type="entry name" value="Glycosyl_Trfase_fam3"/>
</dbReference>
<comment type="similarity">
    <text evidence="3">Belongs to the thymidine/pyrimidine-nucleoside phosphorylase family.</text>
</comment>
<dbReference type="PROSITE" id="PS00647">
    <property type="entry name" value="THYMID_PHOSPHORYLASE"/>
    <property type="match status" value="1"/>
</dbReference>
<evidence type="ECO:0000256" key="7">
    <source>
        <dbReference type="ARBA" id="ARBA00022676"/>
    </source>
</evidence>
<dbReference type="SMART" id="SM00941">
    <property type="entry name" value="PYNP_C"/>
    <property type="match status" value="1"/>
</dbReference>
<dbReference type="InterPro" id="IPR000053">
    <property type="entry name" value="Thymidine/pyrmidine_PPase"/>
</dbReference>
<dbReference type="NCBIfam" id="NF004490">
    <property type="entry name" value="PRK05820.1"/>
    <property type="match status" value="1"/>
</dbReference>
<dbReference type="InterPro" id="IPR036566">
    <property type="entry name" value="PYNP-like_C_sf"/>
</dbReference>
<dbReference type="EC" id="2.4.2.2" evidence="5"/>
<evidence type="ECO:0000259" key="11">
    <source>
        <dbReference type="SMART" id="SM00941"/>
    </source>
</evidence>
<keyword evidence="7 12" id="KW-0328">Glycosyltransferase</keyword>
<dbReference type="PANTHER" id="PTHR10515:SF0">
    <property type="entry name" value="THYMIDINE PHOSPHORYLASE"/>
    <property type="match status" value="1"/>
</dbReference>
<dbReference type="NCBIfam" id="TIGR02644">
    <property type="entry name" value="Y_phosphoryl"/>
    <property type="match status" value="1"/>
</dbReference>
<dbReference type="PANTHER" id="PTHR10515">
    <property type="entry name" value="THYMIDINE PHOSPHORYLASE"/>
    <property type="match status" value="1"/>
</dbReference>
<comment type="caution">
    <text evidence="12">The sequence shown here is derived from an EMBL/GenBank/DDBJ whole genome shotgun (WGS) entry which is preliminary data.</text>
</comment>
<evidence type="ECO:0000313" key="12">
    <source>
        <dbReference type="EMBL" id="MCC2147949.1"/>
    </source>
</evidence>
<dbReference type="RefSeq" id="WP_248834599.1">
    <property type="nucleotide sequence ID" value="NZ_JAJEQE010000003.1"/>
</dbReference>
<protein>
    <recommendedName>
        <fullName evidence="6">Pyrimidine-nucleoside phosphorylase</fullName>
        <ecNumber evidence="5">2.4.2.2</ecNumber>
    </recommendedName>
</protein>
<comment type="catalytic activity">
    <reaction evidence="9">
        <text>uridine + phosphate = alpha-D-ribose 1-phosphate + uracil</text>
        <dbReference type="Rhea" id="RHEA:24388"/>
        <dbReference type="ChEBI" id="CHEBI:16704"/>
        <dbReference type="ChEBI" id="CHEBI:17568"/>
        <dbReference type="ChEBI" id="CHEBI:43474"/>
        <dbReference type="ChEBI" id="CHEBI:57720"/>
        <dbReference type="EC" id="2.4.2.2"/>
    </reaction>
</comment>
<evidence type="ECO:0000256" key="4">
    <source>
        <dbReference type="ARBA" id="ARBA00011738"/>
    </source>
</evidence>
<accession>A0ABS8EUS0</accession>
<evidence type="ECO:0000256" key="5">
    <source>
        <dbReference type="ARBA" id="ARBA00011889"/>
    </source>
</evidence>
<evidence type="ECO:0000256" key="3">
    <source>
        <dbReference type="ARBA" id="ARBA00006915"/>
    </source>
</evidence>
<dbReference type="SUPFAM" id="SSF52418">
    <property type="entry name" value="Nucleoside phosphorylase/phosphoribosyltransferase catalytic domain"/>
    <property type="match status" value="1"/>
</dbReference>
<organism evidence="12 13">
    <name type="scientific">Hominisplanchenecus faecis</name>
    <dbReference type="NCBI Taxonomy" id="2885351"/>
    <lineage>
        <taxon>Bacteria</taxon>
        <taxon>Bacillati</taxon>
        <taxon>Bacillota</taxon>
        <taxon>Clostridia</taxon>
        <taxon>Lachnospirales</taxon>
        <taxon>Lachnospiraceae</taxon>
        <taxon>Hominisplanchenecus</taxon>
    </lineage>
</organism>
<evidence type="ECO:0000256" key="2">
    <source>
        <dbReference type="ARBA" id="ARBA00003877"/>
    </source>
</evidence>
<reference evidence="12 13" key="1">
    <citation type="submission" date="2021-10" db="EMBL/GenBank/DDBJ databases">
        <title>Anaerobic single-cell dispensing facilitates the cultivation of human gut bacteria.</title>
        <authorList>
            <person name="Afrizal A."/>
        </authorList>
    </citation>
    <scope>NUCLEOTIDE SEQUENCE [LARGE SCALE GENOMIC DNA]</scope>
    <source>
        <strain evidence="12 13">CLA-AA-H246</strain>
    </source>
</reference>
<comment type="catalytic activity">
    <reaction evidence="10">
        <text>thymidine + phosphate = 2-deoxy-alpha-D-ribose 1-phosphate + thymine</text>
        <dbReference type="Rhea" id="RHEA:16037"/>
        <dbReference type="ChEBI" id="CHEBI:17748"/>
        <dbReference type="ChEBI" id="CHEBI:17821"/>
        <dbReference type="ChEBI" id="CHEBI:43474"/>
        <dbReference type="ChEBI" id="CHEBI:57259"/>
        <dbReference type="EC" id="2.4.2.2"/>
    </reaction>
</comment>
<dbReference type="PIRSF" id="PIRSF000478">
    <property type="entry name" value="TP_PyNP"/>
    <property type="match status" value="1"/>
</dbReference>
<dbReference type="InterPro" id="IPR017872">
    <property type="entry name" value="Pyrmidine_PPase_CS"/>
</dbReference>
<dbReference type="Gene3D" id="3.40.1030.10">
    <property type="entry name" value="Nucleoside phosphorylase/phosphoribosyltransferase catalytic domain"/>
    <property type="match status" value="1"/>
</dbReference>
<name>A0ABS8EUS0_9FIRM</name>
<evidence type="ECO:0000256" key="10">
    <source>
        <dbReference type="ARBA" id="ARBA00048525"/>
    </source>
</evidence>
<evidence type="ECO:0000256" key="6">
    <source>
        <dbReference type="ARBA" id="ARBA00014680"/>
    </source>
</evidence>
<dbReference type="InterPro" id="IPR036320">
    <property type="entry name" value="Glycosyl_Trfase_fam3_N_dom_sf"/>
</dbReference>
<evidence type="ECO:0000256" key="8">
    <source>
        <dbReference type="ARBA" id="ARBA00022679"/>
    </source>
</evidence>
<keyword evidence="13" id="KW-1185">Reference proteome</keyword>
<evidence type="ECO:0000256" key="9">
    <source>
        <dbReference type="ARBA" id="ARBA00048453"/>
    </source>
</evidence>
<dbReference type="InterPro" id="IPR035902">
    <property type="entry name" value="Nuc_phospho_transferase"/>
</dbReference>
<dbReference type="EMBL" id="JAJEQE010000003">
    <property type="protein sequence ID" value="MCC2147949.1"/>
    <property type="molecule type" value="Genomic_DNA"/>
</dbReference>
<sequence length="433" mass="46488">MRMYDLIRKKRDGERLAKEEIDWMIRSYTNGEIPDYQMSALMMAIYFRGMNEQETLNLTLAMADSGERLDLSAIHGIKVDKHSTGGVGDKTSLALVPLVASCGIPVAKMSGRGLGHTGGTIDKLESFSGFSTAIPVETFIKNVNTIGISIMGQTADLAPADKKLYALRDVTATVDNLSLIASSIMSKKLAAGADAIVLDVKTGSGAFMKSEEDAFALAEEMVTIGKNAGRQMHALITDMDQPLGYAIGNALEVKEAIATLNGSGPEDFTELVLALGSRMLIAGKKAEDVASAEKMLRQSIQNGDALRKLEAFVKAQGGTGEEVSHPEKLPAASMQIAVPSPKSGYISHIQCDEIGVCSLLLGGGRETKDSVIDLSVGLELKKKVGDYVEKGETLAVLHANDQEKAGQAEERFLRAYRFSETQPPKRPMIFGEI</sequence>
<dbReference type="InterPro" id="IPR013102">
    <property type="entry name" value="PYNP_C"/>
</dbReference>
<dbReference type="Proteomes" id="UP001299235">
    <property type="component" value="Unassembled WGS sequence"/>
</dbReference>
<dbReference type="InterPro" id="IPR018090">
    <property type="entry name" value="Pyrmidine_PPas_bac/euk"/>
</dbReference>
<keyword evidence="8 12" id="KW-0808">Transferase</keyword>
<proteinExistence type="inferred from homology"/>
<dbReference type="Pfam" id="PF07831">
    <property type="entry name" value="PYNP_C"/>
    <property type="match status" value="1"/>
</dbReference>
<dbReference type="Pfam" id="PF00591">
    <property type="entry name" value="Glycos_transf_3"/>
    <property type="match status" value="1"/>
</dbReference>
<evidence type="ECO:0000256" key="1">
    <source>
        <dbReference type="ARBA" id="ARBA00001066"/>
    </source>
</evidence>